<dbReference type="Proteomes" id="UP001457282">
    <property type="component" value="Unassembled WGS sequence"/>
</dbReference>
<dbReference type="EMBL" id="JBEDUW010000003">
    <property type="protein sequence ID" value="KAK9941467.1"/>
    <property type="molecule type" value="Genomic_DNA"/>
</dbReference>
<dbReference type="AlphaFoldDB" id="A0AAW1XY01"/>
<protein>
    <recommendedName>
        <fullName evidence="4">Transmembrane protein</fullName>
    </recommendedName>
</protein>
<keyword evidence="3" id="KW-1185">Reference proteome</keyword>
<keyword evidence="1" id="KW-0472">Membrane</keyword>
<feature type="transmembrane region" description="Helical" evidence="1">
    <location>
        <begin position="21"/>
        <end position="39"/>
    </location>
</feature>
<dbReference type="PANTHER" id="PTHR35471">
    <property type="entry name" value="OS07G0223700 PROTEIN"/>
    <property type="match status" value="1"/>
</dbReference>
<evidence type="ECO:0008006" key="4">
    <source>
        <dbReference type="Google" id="ProtNLM"/>
    </source>
</evidence>
<dbReference type="PANTHER" id="PTHR35471:SF1">
    <property type="entry name" value="OS07G0223700 PROTEIN"/>
    <property type="match status" value="1"/>
</dbReference>
<evidence type="ECO:0000256" key="1">
    <source>
        <dbReference type="SAM" id="Phobius"/>
    </source>
</evidence>
<accession>A0AAW1XY01</accession>
<evidence type="ECO:0000313" key="2">
    <source>
        <dbReference type="EMBL" id="KAK9941467.1"/>
    </source>
</evidence>
<keyword evidence="1" id="KW-1133">Transmembrane helix</keyword>
<comment type="caution">
    <text evidence="2">The sequence shown here is derived from an EMBL/GenBank/DDBJ whole genome shotgun (WGS) entry which is preliminary data.</text>
</comment>
<feature type="transmembrane region" description="Helical" evidence="1">
    <location>
        <begin position="45"/>
        <end position="63"/>
    </location>
</feature>
<gene>
    <name evidence="2" type="ORF">M0R45_018063</name>
</gene>
<proteinExistence type="predicted"/>
<keyword evidence="1" id="KW-0812">Transmembrane</keyword>
<evidence type="ECO:0000313" key="3">
    <source>
        <dbReference type="Proteomes" id="UP001457282"/>
    </source>
</evidence>
<feature type="transmembrane region" description="Helical" evidence="1">
    <location>
        <begin position="75"/>
        <end position="99"/>
    </location>
</feature>
<name>A0AAW1XY01_RUBAR</name>
<sequence length="241" mass="26686">MMLCEALRDRIQAWLRDYDRLQYLAVILLYIQIACALLGSLGALYNGVLLINLAIALFALVAIESSSQSLSRTYAVLLVCAIFLDVSWFILFCHEIWILSPGTYTTLYIFSVKLTLLMQITGLTIRILSSFLWIQIYRLGLSYVVDAAPTPREADFDLRNSFLSPTTPTPAVLRQTSDSSDVLGGSIYDPAYYSSLFEEGQGKCYSGNGSTSAAEASKVKPSVVRSFQFVDEEKAASQHSV</sequence>
<feature type="transmembrane region" description="Helical" evidence="1">
    <location>
        <begin position="105"/>
        <end position="128"/>
    </location>
</feature>
<reference evidence="2 3" key="1">
    <citation type="journal article" date="2023" name="G3 (Bethesda)">
        <title>A chromosome-length genome assembly and annotation of blackberry (Rubus argutus, cv. 'Hillquist').</title>
        <authorList>
            <person name="Bruna T."/>
            <person name="Aryal R."/>
            <person name="Dudchenko O."/>
            <person name="Sargent D.J."/>
            <person name="Mead D."/>
            <person name="Buti M."/>
            <person name="Cavallini A."/>
            <person name="Hytonen T."/>
            <person name="Andres J."/>
            <person name="Pham M."/>
            <person name="Weisz D."/>
            <person name="Mascagni F."/>
            <person name="Usai G."/>
            <person name="Natali L."/>
            <person name="Bassil N."/>
            <person name="Fernandez G.E."/>
            <person name="Lomsadze A."/>
            <person name="Armour M."/>
            <person name="Olukolu B."/>
            <person name="Poorten T."/>
            <person name="Britton C."/>
            <person name="Davik J."/>
            <person name="Ashrafi H."/>
            <person name="Aiden E.L."/>
            <person name="Borodovsky M."/>
            <person name="Worthington M."/>
        </authorList>
    </citation>
    <scope>NUCLEOTIDE SEQUENCE [LARGE SCALE GENOMIC DNA]</scope>
    <source>
        <strain evidence="2">PI 553951</strain>
    </source>
</reference>
<organism evidence="2 3">
    <name type="scientific">Rubus argutus</name>
    <name type="common">Southern blackberry</name>
    <dbReference type="NCBI Taxonomy" id="59490"/>
    <lineage>
        <taxon>Eukaryota</taxon>
        <taxon>Viridiplantae</taxon>
        <taxon>Streptophyta</taxon>
        <taxon>Embryophyta</taxon>
        <taxon>Tracheophyta</taxon>
        <taxon>Spermatophyta</taxon>
        <taxon>Magnoliopsida</taxon>
        <taxon>eudicotyledons</taxon>
        <taxon>Gunneridae</taxon>
        <taxon>Pentapetalae</taxon>
        <taxon>rosids</taxon>
        <taxon>fabids</taxon>
        <taxon>Rosales</taxon>
        <taxon>Rosaceae</taxon>
        <taxon>Rosoideae</taxon>
        <taxon>Rosoideae incertae sedis</taxon>
        <taxon>Rubus</taxon>
    </lineage>
</organism>